<sequence length="233" mass="23663">MDVNTYAQYSMLNELVPCQFLLISSLNLLPSRSPSPHPRASRGGAWVPPPTAPAVILLTRRRVSPPRAGPPPQPLAPPLVVLARPPRVFPGTVAPPGQPTVAIAAAGSVGRGPRSRRHVAAAPVLGIGLCWFDGVVGVAAHGVCDNGARLVVAVAEPALEPRVFGADAHMVAHMPLTGGVGVVDREDVGVAREGVGDARENVGVAREIFGVAFGLGTQTAVAAAAAATAPVAG</sequence>
<proteinExistence type="predicted"/>
<protein>
    <submittedName>
        <fullName evidence="1">Uncharacterized protein</fullName>
    </submittedName>
</protein>
<accession>A0ABR1RZF3</accession>
<organism evidence="1 2">
    <name type="scientific">Apiospora marii</name>
    <dbReference type="NCBI Taxonomy" id="335849"/>
    <lineage>
        <taxon>Eukaryota</taxon>
        <taxon>Fungi</taxon>
        <taxon>Dikarya</taxon>
        <taxon>Ascomycota</taxon>
        <taxon>Pezizomycotina</taxon>
        <taxon>Sordariomycetes</taxon>
        <taxon>Xylariomycetidae</taxon>
        <taxon>Amphisphaeriales</taxon>
        <taxon>Apiosporaceae</taxon>
        <taxon>Apiospora</taxon>
    </lineage>
</organism>
<gene>
    <name evidence="1" type="ORF">PG991_006546</name>
</gene>
<comment type="caution">
    <text evidence="1">The sequence shown here is derived from an EMBL/GenBank/DDBJ whole genome shotgun (WGS) entry which is preliminary data.</text>
</comment>
<evidence type="ECO:0000313" key="1">
    <source>
        <dbReference type="EMBL" id="KAK8023307.1"/>
    </source>
</evidence>
<keyword evidence="2" id="KW-1185">Reference proteome</keyword>
<dbReference type="EMBL" id="JAQQWI010000008">
    <property type="protein sequence ID" value="KAK8023307.1"/>
    <property type="molecule type" value="Genomic_DNA"/>
</dbReference>
<reference evidence="1 2" key="1">
    <citation type="submission" date="2023-01" db="EMBL/GenBank/DDBJ databases">
        <title>Analysis of 21 Apiospora genomes using comparative genomics revels a genus with tremendous synthesis potential of carbohydrate active enzymes and secondary metabolites.</title>
        <authorList>
            <person name="Sorensen T."/>
        </authorList>
    </citation>
    <scope>NUCLEOTIDE SEQUENCE [LARGE SCALE GENOMIC DNA]</scope>
    <source>
        <strain evidence="1 2">CBS 20057</strain>
    </source>
</reference>
<evidence type="ECO:0000313" key="2">
    <source>
        <dbReference type="Proteomes" id="UP001396898"/>
    </source>
</evidence>
<dbReference type="Proteomes" id="UP001396898">
    <property type="component" value="Unassembled WGS sequence"/>
</dbReference>
<name>A0ABR1RZF3_9PEZI</name>